<dbReference type="EMBL" id="LT962688">
    <property type="protein sequence ID" value="SOR27522.1"/>
    <property type="molecule type" value="Genomic_DNA"/>
</dbReference>
<dbReference type="AlphaFoldDB" id="A0A2N9AJV6"/>
<reference evidence="2" key="1">
    <citation type="submission" date="2017-10" db="EMBL/GenBank/DDBJ databases">
        <authorList>
            <person name="Regsiter A."/>
            <person name="William W."/>
        </authorList>
    </citation>
    <scope>NUCLEOTIDE SEQUENCE [LARGE SCALE GENOMIC DNA]</scope>
</reference>
<proteinExistence type="predicted"/>
<accession>A0A2N9AJV6</accession>
<name>A0A2N9AJV6_METEX</name>
<protein>
    <submittedName>
        <fullName evidence="1">Uncharacterized protein</fullName>
    </submittedName>
</protein>
<evidence type="ECO:0000313" key="1">
    <source>
        <dbReference type="EMBL" id="SOR27522.1"/>
    </source>
</evidence>
<sequence>MKPSAIVRRFGVGHRRDARFVVSDKRPPLLRGLGQRHYGYEIAAAPGLELHLARDEGEQGVVLAHADIRAGMPLRAALAHDDVARNHGLGAELLDAEAPAGGVAAVAGRAACFFVCHGIAPEFCWICVRTGG</sequence>
<organism evidence="1 2">
    <name type="scientific">Methylorubrum extorquens</name>
    <name type="common">Methylobacterium dichloromethanicum</name>
    <name type="synonym">Methylobacterium extorquens</name>
    <dbReference type="NCBI Taxonomy" id="408"/>
    <lineage>
        <taxon>Bacteria</taxon>
        <taxon>Pseudomonadati</taxon>
        <taxon>Pseudomonadota</taxon>
        <taxon>Alphaproteobacteria</taxon>
        <taxon>Hyphomicrobiales</taxon>
        <taxon>Methylobacteriaceae</taxon>
        <taxon>Methylorubrum</taxon>
    </lineage>
</organism>
<evidence type="ECO:0000313" key="2">
    <source>
        <dbReference type="Proteomes" id="UP000233769"/>
    </source>
</evidence>
<gene>
    <name evidence="1" type="ORF">TK0001_0920</name>
</gene>
<dbReference type="Proteomes" id="UP000233769">
    <property type="component" value="Chromosome tk0001"/>
</dbReference>